<feature type="transmembrane region" description="Helical" evidence="1">
    <location>
        <begin position="12"/>
        <end position="31"/>
    </location>
</feature>
<keyword evidence="3" id="KW-1185">Reference proteome</keyword>
<keyword evidence="1" id="KW-1133">Transmembrane helix</keyword>
<dbReference type="AlphaFoldDB" id="A0A0D2HZP4"/>
<sequence length="197" mass="21930">MLIKKPGARIFSGWIFLILGFLFLLPGVAGLFMDPKPGQEKQWGMLIVLILLGLFFLFKGIVLKYSGKNMKRYHNLVNLSGLRQISQIAKAMNRDDLGPVRSDIKGLVADDFFPGLVFYEEVDCLVSHDEIPRESVSDMTNAAMLDNINADELGLIYPCDFECPSCGAHNHLKMGRAVVVCEYCGTQTRLKPVSGED</sequence>
<dbReference type="EMBL" id="AZAC01000002">
    <property type="protein sequence ID" value="KIX15758.1"/>
    <property type="molecule type" value="Genomic_DNA"/>
</dbReference>
<dbReference type="InParanoid" id="A0A0D2HZP4"/>
<proteinExistence type="predicted"/>
<evidence type="ECO:0000313" key="2">
    <source>
        <dbReference type="EMBL" id="KIX15758.1"/>
    </source>
</evidence>
<organism evidence="2 3">
    <name type="scientific">Dethiosulfatarculus sandiegensis</name>
    <dbReference type="NCBI Taxonomy" id="1429043"/>
    <lineage>
        <taxon>Bacteria</taxon>
        <taxon>Pseudomonadati</taxon>
        <taxon>Thermodesulfobacteriota</taxon>
        <taxon>Desulfarculia</taxon>
        <taxon>Desulfarculales</taxon>
        <taxon>Desulfarculaceae</taxon>
        <taxon>Dethiosulfatarculus</taxon>
    </lineage>
</organism>
<keyword evidence="1" id="KW-0472">Membrane</keyword>
<name>A0A0D2HZP4_9BACT</name>
<reference evidence="2 3" key="1">
    <citation type="submission" date="2013-11" db="EMBL/GenBank/DDBJ databases">
        <title>Metagenomic analysis of a methanogenic consortium involved in long chain n-alkane degradation.</title>
        <authorList>
            <person name="Davidova I.A."/>
            <person name="Callaghan A.V."/>
            <person name="Wawrik B."/>
            <person name="Pruitt S."/>
            <person name="Marks C."/>
            <person name="Duncan K.E."/>
            <person name="Suflita J.M."/>
        </authorList>
    </citation>
    <scope>NUCLEOTIDE SEQUENCE [LARGE SCALE GENOMIC DNA]</scope>
    <source>
        <strain evidence="2 3">SPR</strain>
    </source>
</reference>
<accession>A0A0D2HZP4</accession>
<keyword evidence="1" id="KW-0812">Transmembrane</keyword>
<comment type="caution">
    <text evidence="2">The sequence shown here is derived from an EMBL/GenBank/DDBJ whole genome shotgun (WGS) entry which is preliminary data.</text>
</comment>
<dbReference type="Proteomes" id="UP000032233">
    <property type="component" value="Unassembled WGS sequence"/>
</dbReference>
<feature type="transmembrane region" description="Helical" evidence="1">
    <location>
        <begin position="43"/>
        <end position="62"/>
    </location>
</feature>
<evidence type="ECO:0000256" key="1">
    <source>
        <dbReference type="SAM" id="Phobius"/>
    </source>
</evidence>
<evidence type="ECO:0000313" key="3">
    <source>
        <dbReference type="Proteomes" id="UP000032233"/>
    </source>
</evidence>
<dbReference type="STRING" id="1429043.X474_03095"/>
<gene>
    <name evidence="2" type="ORF">X474_03095</name>
</gene>
<protein>
    <submittedName>
        <fullName evidence="2">Uncharacterized protein</fullName>
    </submittedName>
</protein>